<dbReference type="GO" id="GO:0032259">
    <property type="term" value="P:methylation"/>
    <property type="evidence" value="ECO:0007669"/>
    <property type="project" value="UniProtKB-KW"/>
</dbReference>
<dbReference type="Proteomes" id="UP000030101">
    <property type="component" value="Unassembled WGS sequence"/>
</dbReference>
<dbReference type="InterPro" id="IPR013123">
    <property type="entry name" value="SpoU_subst-bd"/>
</dbReference>
<evidence type="ECO:0000256" key="1">
    <source>
        <dbReference type="ARBA" id="ARBA00022603"/>
    </source>
</evidence>
<dbReference type="Pfam" id="PF08032">
    <property type="entry name" value="SpoU_sub_bind"/>
    <property type="match status" value="1"/>
</dbReference>
<dbReference type="RefSeq" id="WP_036788442.1">
    <property type="nucleotide sequence ID" value="NZ_JQZV01000001.1"/>
</dbReference>
<name>A0ABR4XPK2_9PORP</name>
<feature type="domain" description="RNA 2-O ribose methyltransferase substrate binding" evidence="3">
    <location>
        <begin position="8"/>
        <end position="82"/>
    </location>
</feature>
<organism evidence="4 5">
    <name type="scientific">Porphyromonas canoris</name>
    <dbReference type="NCBI Taxonomy" id="36875"/>
    <lineage>
        <taxon>Bacteria</taxon>
        <taxon>Pseudomonadati</taxon>
        <taxon>Bacteroidota</taxon>
        <taxon>Bacteroidia</taxon>
        <taxon>Bacteroidales</taxon>
        <taxon>Porphyromonadaceae</taxon>
        <taxon>Porphyromonas</taxon>
    </lineage>
</organism>
<dbReference type="InterPro" id="IPR029028">
    <property type="entry name" value="Alpha/beta_knot_MTases"/>
</dbReference>
<evidence type="ECO:0000259" key="3">
    <source>
        <dbReference type="SMART" id="SM00967"/>
    </source>
</evidence>
<sequence length="245" mass="26564">MAVKDSEMIFGLRAVIEALEAGQELDKIFVRRESRSDLMQTLLTAVGERSIPIRKVPVEKLDRLTRKNHQGVIAFKASTTYYRLHEVIPVLYEEGLDPFIVVLDGITDVRNFGAIARTCECAAVDAIVIAEQNAVSVNGDAIKTSAGALSRIAVCRERTMGDILHYLKDSGVRIIGATEKSDLTYTKGNYTGPLALVLGAEDTGLSPLTMELADELVSIPLLGEIGSLNVSVAGGIIMYEAVKQR</sequence>
<dbReference type="CDD" id="cd18103">
    <property type="entry name" value="SpoU-like_RlmB"/>
    <property type="match status" value="1"/>
</dbReference>
<keyword evidence="5" id="KW-1185">Reference proteome</keyword>
<dbReference type="SMART" id="SM00967">
    <property type="entry name" value="SpoU_sub_bind"/>
    <property type="match status" value="1"/>
</dbReference>
<dbReference type="GO" id="GO:0008168">
    <property type="term" value="F:methyltransferase activity"/>
    <property type="evidence" value="ECO:0007669"/>
    <property type="project" value="UniProtKB-KW"/>
</dbReference>
<dbReference type="InterPro" id="IPR001537">
    <property type="entry name" value="SpoU_MeTrfase"/>
</dbReference>
<accession>A0ABR4XPK2</accession>
<dbReference type="InterPro" id="IPR004441">
    <property type="entry name" value="rRNA_MeTrfase_TrmH"/>
</dbReference>
<dbReference type="Pfam" id="PF00588">
    <property type="entry name" value="SpoU_methylase"/>
    <property type="match status" value="1"/>
</dbReference>
<dbReference type="Gene3D" id="3.40.1280.10">
    <property type="match status" value="1"/>
</dbReference>
<evidence type="ECO:0000256" key="2">
    <source>
        <dbReference type="ARBA" id="ARBA00022679"/>
    </source>
</evidence>
<protein>
    <submittedName>
        <fullName evidence="4">RNA methyltransferase</fullName>
    </submittedName>
</protein>
<evidence type="ECO:0000313" key="5">
    <source>
        <dbReference type="Proteomes" id="UP000030101"/>
    </source>
</evidence>
<dbReference type="NCBIfam" id="TIGR00186">
    <property type="entry name" value="rRNA_methyl_3"/>
    <property type="match status" value="1"/>
</dbReference>
<comment type="caution">
    <text evidence="4">The sequence shown here is derived from an EMBL/GenBank/DDBJ whole genome shotgun (WGS) entry which is preliminary data.</text>
</comment>
<keyword evidence="2" id="KW-0808">Transferase</keyword>
<reference evidence="4 5" key="1">
    <citation type="submission" date="2014-08" db="EMBL/GenBank/DDBJ databases">
        <title>Porphyromonas canoris strain:OH2762 Genome sequencing.</title>
        <authorList>
            <person name="Wallis C."/>
            <person name="Deusch O."/>
            <person name="O'Flynn C."/>
            <person name="Davis I."/>
            <person name="Jospin G."/>
            <person name="Darling A.E."/>
            <person name="Coil D.A."/>
            <person name="Alexiev A."/>
            <person name="Horsfall A."/>
            <person name="Kirkwood N."/>
            <person name="Harris S."/>
            <person name="Eisen J.A."/>
        </authorList>
    </citation>
    <scope>NUCLEOTIDE SEQUENCE [LARGE SCALE GENOMIC DNA]</scope>
    <source>
        <strain evidence="5">COT-108 OH2762</strain>
    </source>
</reference>
<dbReference type="PANTHER" id="PTHR46429:SF1">
    <property type="entry name" value="23S RRNA (GUANOSINE-2'-O-)-METHYLTRANSFERASE RLMB"/>
    <property type="match status" value="1"/>
</dbReference>
<gene>
    <name evidence="4" type="ORF">HQ43_00510</name>
</gene>
<keyword evidence="1 4" id="KW-0489">Methyltransferase</keyword>
<proteinExistence type="predicted"/>
<dbReference type="EMBL" id="JQZV01000001">
    <property type="protein sequence ID" value="KGN93653.1"/>
    <property type="molecule type" value="Genomic_DNA"/>
</dbReference>
<dbReference type="Gene3D" id="3.30.1330.30">
    <property type="match status" value="1"/>
</dbReference>
<dbReference type="SUPFAM" id="SSF55315">
    <property type="entry name" value="L30e-like"/>
    <property type="match status" value="1"/>
</dbReference>
<dbReference type="PANTHER" id="PTHR46429">
    <property type="entry name" value="23S RRNA (GUANOSINE-2'-O-)-METHYLTRANSFERASE RLMB"/>
    <property type="match status" value="1"/>
</dbReference>
<dbReference type="InterPro" id="IPR029026">
    <property type="entry name" value="tRNA_m1G_MTases_N"/>
</dbReference>
<dbReference type="SUPFAM" id="SSF75217">
    <property type="entry name" value="alpha/beta knot"/>
    <property type="match status" value="1"/>
</dbReference>
<dbReference type="InterPro" id="IPR029064">
    <property type="entry name" value="Ribosomal_eL30-like_sf"/>
</dbReference>
<evidence type="ECO:0000313" key="4">
    <source>
        <dbReference type="EMBL" id="KGN93653.1"/>
    </source>
</evidence>